<dbReference type="Gene3D" id="2.30.39.10">
    <property type="entry name" value="Alpha-1-antitrypsin, domain 1"/>
    <property type="match status" value="1"/>
</dbReference>
<dbReference type="PROSITE" id="PS00284">
    <property type="entry name" value="SERPIN"/>
    <property type="match status" value="1"/>
</dbReference>
<dbReference type="SMR" id="A0A1S4A7K0"/>
<comment type="similarity">
    <text evidence="1">Belongs to the serpin family.</text>
</comment>
<dbReference type="AlphaFoldDB" id="A0A1S4A7K0"/>
<name>A0A1S4A7K0_TOBAC</name>
<feature type="domain" description="Serpin" evidence="2">
    <location>
        <begin position="29"/>
        <end position="100"/>
    </location>
</feature>
<feature type="domain" description="Serpin" evidence="2">
    <location>
        <begin position="109"/>
        <end position="174"/>
    </location>
</feature>
<dbReference type="RefSeq" id="XP_016472610.1">
    <property type="nucleotide sequence ID" value="XM_016617124.1"/>
</dbReference>
<dbReference type="OrthoDB" id="1063785at2759"/>
<dbReference type="PaxDb" id="4097-A0A1S4A7K0"/>
<gene>
    <name evidence="3" type="primary">LOC107794620</name>
</gene>
<evidence type="ECO:0000256" key="1">
    <source>
        <dbReference type="ARBA" id="ARBA00009500"/>
    </source>
</evidence>
<dbReference type="STRING" id="4097.A0A1S4A7K0"/>
<dbReference type="InterPro" id="IPR042185">
    <property type="entry name" value="Serpin_sf_2"/>
</dbReference>
<dbReference type="InterPro" id="IPR023796">
    <property type="entry name" value="Serpin_dom"/>
</dbReference>
<dbReference type="PANTHER" id="PTHR11461">
    <property type="entry name" value="SERINE PROTEASE INHIBITOR, SERPIN"/>
    <property type="match status" value="1"/>
</dbReference>
<sequence length="174" mass="19431">MLAIQFYTKLVYNLSSSSDLDDLRESISKQTNVSFKLTKDVFSKKVKGDRNMAFSPLTIQIFLGLIAAGSKGPTQDQLLRFLKPNSINELNSLYAHVLSSTFVDGSPNGEVLHKSFIEINEEGTEASAVTFGGYQMMCCTIEQEIYFVADHPFLFCIRDESTGVVLFIRILLNP</sequence>
<dbReference type="Gene3D" id="3.30.497.10">
    <property type="entry name" value="Antithrombin, subunit I, domain 2"/>
    <property type="match status" value="2"/>
</dbReference>
<dbReference type="Pfam" id="PF00079">
    <property type="entry name" value="Serpin"/>
    <property type="match status" value="2"/>
</dbReference>
<dbReference type="GO" id="GO:0004867">
    <property type="term" value="F:serine-type endopeptidase inhibitor activity"/>
    <property type="evidence" value="ECO:0007669"/>
    <property type="project" value="InterPro"/>
</dbReference>
<dbReference type="PANTHER" id="PTHR11461:SF211">
    <property type="entry name" value="GH10112P-RELATED"/>
    <property type="match status" value="1"/>
</dbReference>
<protein>
    <submittedName>
        <fullName evidence="3">Serpin-ZX-like</fullName>
    </submittedName>
</protein>
<dbReference type="GO" id="GO:0005615">
    <property type="term" value="C:extracellular space"/>
    <property type="evidence" value="ECO:0007669"/>
    <property type="project" value="InterPro"/>
</dbReference>
<dbReference type="OMA" id="CIRDEST"/>
<evidence type="ECO:0000259" key="2">
    <source>
        <dbReference type="Pfam" id="PF00079"/>
    </source>
</evidence>
<dbReference type="SUPFAM" id="SSF56574">
    <property type="entry name" value="Serpins"/>
    <property type="match status" value="2"/>
</dbReference>
<evidence type="ECO:0000313" key="3">
    <source>
        <dbReference type="RefSeq" id="XP_016472610.1"/>
    </source>
</evidence>
<reference evidence="3" key="1">
    <citation type="submission" date="2025-08" db="UniProtKB">
        <authorList>
            <consortium name="RefSeq"/>
        </authorList>
    </citation>
    <scope>IDENTIFICATION</scope>
</reference>
<proteinExistence type="inferred from homology"/>
<accession>A0A1S4A7K0</accession>
<dbReference type="InterPro" id="IPR036186">
    <property type="entry name" value="Serpin_sf"/>
</dbReference>
<dbReference type="InterPro" id="IPR000215">
    <property type="entry name" value="Serpin_fam"/>
</dbReference>
<dbReference type="InterPro" id="IPR042178">
    <property type="entry name" value="Serpin_sf_1"/>
</dbReference>
<dbReference type="KEGG" id="nta:107794620"/>
<dbReference type="InterPro" id="IPR023795">
    <property type="entry name" value="Serpin_CS"/>
</dbReference>
<organism evidence="3">
    <name type="scientific">Nicotiana tabacum</name>
    <name type="common">Common tobacco</name>
    <dbReference type="NCBI Taxonomy" id="4097"/>
    <lineage>
        <taxon>Eukaryota</taxon>
        <taxon>Viridiplantae</taxon>
        <taxon>Streptophyta</taxon>
        <taxon>Embryophyta</taxon>
        <taxon>Tracheophyta</taxon>
        <taxon>Spermatophyta</taxon>
        <taxon>Magnoliopsida</taxon>
        <taxon>eudicotyledons</taxon>
        <taxon>Gunneridae</taxon>
        <taxon>Pentapetalae</taxon>
        <taxon>asterids</taxon>
        <taxon>lamiids</taxon>
        <taxon>Solanales</taxon>
        <taxon>Solanaceae</taxon>
        <taxon>Nicotianoideae</taxon>
        <taxon>Nicotianeae</taxon>
        <taxon>Nicotiana</taxon>
    </lineage>
</organism>